<dbReference type="PANTHER" id="PTHR47123:SF24">
    <property type="entry name" value="LOW PROTEIN: F-BOX_KELCH-REPEAT PROTEIN"/>
    <property type="match status" value="1"/>
</dbReference>
<dbReference type="Pfam" id="PF03478">
    <property type="entry name" value="Beta-prop_KIB1-4"/>
    <property type="match status" value="1"/>
</dbReference>
<evidence type="ECO:0008006" key="5">
    <source>
        <dbReference type="Google" id="ProtNLM"/>
    </source>
</evidence>
<accession>A0A087GAZ1</accession>
<dbReference type="Gramene" id="KFK27043">
    <property type="protein sequence ID" value="KFK27043"/>
    <property type="gene ID" value="AALP_AA8G326500"/>
</dbReference>
<evidence type="ECO:0000259" key="1">
    <source>
        <dbReference type="Pfam" id="PF00646"/>
    </source>
</evidence>
<dbReference type="InterPro" id="IPR005174">
    <property type="entry name" value="KIB1-4_b-propeller"/>
</dbReference>
<feature type="domain" description="F-box" evidence="1">
    <location>
        <begin position="19"/>
        <end position="53"/>
    </location>
</feature>
<dbReference type="PANTHER" id="PTHR47123">
    <property type="entry name" value="F-BOX PROTEIN SKIP23"/>
    <property type="match status" value="1"/>
</dbReference>
<evidence type="ECO:0000259" key="2">
    <source>
        <dbReference type="Pfam" id="PF03478"/>
    </source>
</evidence>
<gene>
    <name evidence="3" type="ordered locus">AALP_Aa8g326500</name>
</gene>
<sequence>MAEPVKKKKTSSSSLMPDWSLLPEELLHIVSTHMEDCFDVVHARSVCSSWRSTFPFPPSLLRPSYSLPTFAEFPSVSKDLCTLEKITLFLFRAKIPSVAADVLTSQYFWDGMAADVSTSEYFLGGIGPDKSEDHTELSSPIQCSVKVNVPRTDSTLMNMHDCQILPLGHQYRMIGWYPESWSTEYRGVAFLPLNKEKGEFVVLLNYYKVLLALRSADMRWMRVKETSEACCAELTAFKGRFYASFLNGDISVYDPYTLIGTPLMPSQPLRGWKYLVRSGDDDELFLVEHFDPYPEADVIDLTNQACRVSRLDEEADKWVEVSDLGDRVFFLGHYDNVSCSAKELPSGCGVSGNSIVLTSMGPVAYAYKHGVHTGEEEDDLNCWRSLRENCVNCLMTSPMVADGENRMKQLSTSPVMVLRVEL</sequence>
<reference evidence="4" key="1">
    <citation type="journal article" date="2015" name="Nat. Plants">
        <title>Genome expansion of Arabis alpina linked with retrotransposition and reduced symmetric DNA methylation.</title>
        <authorList>
            <person name="Willing E.M."/>
            <person name="Rawat V."/>
            <person name="Mandakova T."/>
            <person name="Maumus F."/>
            <person name="James G.V."/>
            <person name="Nordstroem K.J."/>
            <person name="Becker C."/>
            <person name="Warthmann N."/>
            <person name="Chica C."/>
            <person name="Szarzynska B."/>
            <person name="Zytnicki M."/>
            <person name="Albani M.C."/>
            <person name="Kiefer C."/>
            <person name="Bergonzi S."/>
            <person name="Castaings L."/>
            <person name="Mateos J.L."/>
            <person name="Berns M.C."/>
            <person name="Bujdoso N."/>
            <person name="Piofczyk T."/>
            <person name="de Lorenzo L."/>
            <person name="Barrero-Sicilia C."/>
            <person name="Mateos I."/>
            <person name="Piednoel M."/>
            <person name="Hagmann J."/>
            <person name="Chen-Min-Tao R."/>
            <person name="Iglesias-Fernandez R."/>
            <person name="Schuster S.C."/>
            <person name="Alonso-Blanco C."/>
            <person name="Roudier F."/>
            <person name="Carbonero P."/>
            <person name="Paz-Ares J."/>
            <person name="Davis S.J."/>
            <person name="Pecinka A."/>
            <person name="Quesneville H."/>
            <person name="Colot V."/>
            <person name="Lysak M.A."/>
            <person name="Weigel D."/>
            <person name="Coupland G."/>
            <person name="Schneeberger K."/>
        </authorList>
    </citation>
    <scope>NUCLEOTIDE SEQUENCE [LARGE SCALE GENOMIC DNA]</scope>
    <source>
        <strain evidence="4">cv. Pajares</strain>
    </source>
</reference>
<dbReference type="InterPro" id="IPR001810">
    <property type="entry name" value="F-box_dom"/>
</dbReference>
<dbReference type="AlphaFoldDB" id="A0A087GAZ1"/>
<keyword evidence="4" id="KW-1185">Reference proteome</keyword>
<dbReference type="OMA" id="KYLVPCG"/>
<dbReference type="InterPro" id="IPR036047">
    <property type="entry name" value="F-box-like_dom_sf"/>
</dbReference>
<name>A0A087GAZ1_ARAAL</name>
<feature type="domain" description="KIB1-4 beta-propeller" evidence="2">
    <location>
        <begin position="182"/>
        <end position="358"/>
    </location>
</feature>
<dbReference type="Pfam" id="PF00646">
    <property type="entry name" value="F-box"/>
    <property type="match status" value="1"/>
</dbReference>
<evidence type="ECO:0000313" key="3">
    <source>
        <dbReference type="EMBL" id="KFK27043.1"/>
    </source>
</evidence>
<dbReference type="InterPro" id="IPR051304">
    <property type="entry name" value="SCF_F-box_domain"/>
</dbReference>
<protein>
    <recommendedName>
        <fullName evidence="5">F-box domain-containing protein</fullName>
    </recommendedName>
</protein>
<dbReference type="OrthoDB" id="600964at2759"/>
<evidence type="ECO:0000313" key="4">
    <source>
        <dbReference type="Proteomes" id="UP000029120"/>
    </source>
</evidence>
<dbReference type="SUPFAM" id="SSF81383">
    <property type="entry name" value="F-box domain"/>
    <property type="match status" value="1"/>
</dbReference>
<organism evidence="3 4">
    <name type="scientific">Arabis alpina</name>
    <name type="common">Alpine rock-cress</name>
    <dbReference type="NCBI Taxonomy" id="50452"/>
    <lineage>
        <taxon>Eukaryota</taxon>
        <taxon>Viridiplantae</taxon>
        <taxon>Streptophyta</taxon>
        <taxon>Embryophyta</taxon>
        <taxon>Tracheophyta</taxon>
        <taxon>Spermatophyta</taxon>
        <taxon>Magnoliopsida</taxon>
        <taxon>eudicotyledons</taxon>
        <taxon>Gunneridae</taxon>
        <taxon>Pentapetalae</taxon>
        <taxon>rosids</taxon>
        <taxon>malvids</taxon>
        <taxon>Brassicales</taxon>
        <taxon>Brassicaceae</taxon>
        <taxon>Arabideae</taxon>
        <taxon>Arabis</taxon>
    </lineage>
</organism>
<proteinExistence type="predicted"/>
<dbReference type="EMBL" id="CM002876">
    <property type="protein sequence ID" value="KFK27043.1"/>
    <property type="molecule type" value="Genomic_DNA"/>
</dbReference>
<dbReference type="Proteomes" id="UP000029120">
    <property type="component" value="Chromosome 8"/>
</dbReference>
<dbReference type="Gene3D" id="1.20.1280.50">
    <property type="match status" value="1"/>
</dbReference>